<evidence type="ECO:0000256" key="2">
    <source>
        <dbReference type="ARBA" id="ARBA00022723"/>
    </source>
</evidence>
<dbReference type="EMBL" id="BKCJ011845894">
    <property type="protein sequence ID" value="GFD57867.1"/>
    <property type="molecule type" value="Genomic_DNA"/>
</dbReference>
<dbReference type="GO" id="GO:0046872">
    <property type="term" value="F:metal ion binding"/>
    <property type="evidence" value="ECO:0007669"/>
    <property type="project" value="UniProtKB-KW"/>
</dbReference>
<reference evidence="5" key="1">
    <citation type="journal article" date="2019" name="Sci. Rep.">
        <title>Draft genome of Tanacetum cinerariifolium, the natural source of mosquito coil.</title>
        <authorList>
            <person name="Yamashiro T."/>
            <person name="Shiraishi A."/>
            <person name="Satake H."/>
            <person name="Nakayama K."/>
        </authorList>
    </citation>
    <scope>NUCLEOTIDE SEQUENCE</scope>
</reference>
<keyword evidence="4" id="KW-0411">Iron-sulfur</keyword>
<keyword evidence="3" id="KW-0408">Iron</keyword>
<sequence>SHHGDRLNKLYREMLDEDGILRELSPLLAAYATDREAGESFGDFMVRTGVVKATIAGLAFHA</sequence>
<dbReference type="InterPro" id="IPR045854">
    <property type="entry name" value="NO2/SO3_Rdtase_4Fe4S_sf"/>
</dbReference>
<organism evidence="5">
    <name type="scientific">Tanacetum cinerariifolium</name>
    <name type="common">Dalmatian daisy</name>
    <name type="synonym">Chrysanthemum cinerariifolium</name>
    <dbReference type="NCBI Taxonomy" id="118510"/>
    <lineage>
        <taxon>Eukaryota</taxon>
        <taxon>Viridiplantae</taxon>
        <taxon>Streptophyta</taxon>
        <taxon>Embryophyta</taxon>
        <taxon>Tracheophyta</taxon>
        <taxon>Spermatophyta</taxon>
        <taxon>Magnoliopsida</taxon>
        <taxon>eudicotyledons</taxon>
        <taxon>Gunneridae</taxon>
        <taxon>Pentapetalae</taxon>
        <taxon>asterids</taxon>
        <taxon>campanulids</taxon>
        <taxon>Asterales</taxon>
        <taxon>Asteraceae</taxon>
        <taxon>Asteroideae</taxon>
        <taxon>Anthemideae</taxon>
        <taxon>Anthemidinae</taxon>
        <taxon>Tanacetum</taxon>
    </lineage>
</organism>
<protein>
    <submittedName>
        <fullName evidence="5">Uncharacterized protein</fullName>
    </submittedName>
</protein>
<name>A0A699XDY1_TANCI</name>
<dbReference type="Gene3D" id="3.30.413.10">
    <property type="entry name" value="Sulfite Reductase Hemoprotein, domain 1"/>
    <property type="match status" value="1"/>
</dbReference>
<evidence type="ECO:0000256" key="1">
    <source>
        <dbReference type="ARBA" id="ARBA00001966"/>
    </source>
</evidence>
<comment type="cofactor">
    <cofactor evidence="1">
        <name>[4Fe-4S] cluster</name>
        <dbReference type="ChEBI" id="CHEBI:49883"/>
    </cofactor>
</comment>
<evidence type="ECO:0000256" key="3">
    <source>
        <dbReference type="ARBA" id="ARBA00023004"/>
    </source>
</evidence>
<dbReference type="GO" id="GO:0051536">
    <property type="term" value="F:iron-sulfur cluster binding"/>
    <property type="evidence" value="ECO:0007669"/>
    <property type="project" value="UniProtKB-KW"/>
</dbReference>
<feature type="non-terminal residue" evidence="5">
    <location>
        <position position="1"/>
    </location>
</feature>
<proteinExistence type="predicted"/>
<keyword evidence="2" id="KW-0479">Metal-binding</keyword>
<dbReference type="AlphaFoldDB" id="A0A699XDY1"/>
<evidence type="ECO:0000313" key="5">
    <source>
        <dbReference type="EMBL" id="GFD57867.1"/>
    </source>
</evidence>
<accession>A0A699XDY1</accession>
<comment type="caution">
    <text evidence="5">The sequence shown here is derived from an EMBL/GenBank/DDBJ whole genome shotgun (WGS) entry which is preliminary data.</text>
</comment>
<evidence type="ECO:0000256" key="4">
    <source>
        <dbReference type="ARBA" id="ARBA00023014"/>
    </source>
</evidence>
<gene>
    <name evidence="5" type="ORF">Tci_929836</name>
</gene>
<dbReference type="SUPFAM" id="SSF56014">
    <property type="entry name" value="Nitrite and sulphite reductase 4Fe-4S domain-like"/>
    <property type="match status" value="1"/>
</dbReference>